<dbReference type="InterPro" id="IPR022385">
    <property type="entry name" value="Rhs_assc_core"/>
</dbReference>
<dbReference type="InterPro" id="IPR045351">
    <property type="entry name" value="DUF6531"/>
</dbReference>
<keyword evidence="7" id="KW-1185">Reference proteome</keyword>
<feature type="chain" id="PRO_5016690417" evidence="1">
    <location>
        <begin position="27"/>
        <end position="1388"/>
    </location>
</feature>
<dbReference type="EMBL" id="UGSB01000001">
    <property type="protein sequence ID" value="SUA54688.1"/>
    <property type="molecule type" value="Genomic_DNA"/>
</dbReference>
<dbReference type="NCBIfam" id="TIGR03696">
    <property type="entry name" value="Rhs_assc_core"/>
    <property type="match status" value="1"/>
</dbReference>
<evidence type="ECO:0000313" key="5">
    <source>
        <dbReference type="EMBL" id="SUA54688.1"/>
    </source>
</evidence>
<dbReference type="Pfam" id="PF20148">
    <property type="entry name" value="DUF6531"/>
    <property type="match status" value="1"/>
</dbReference>
<dbReference type="InterPro" id="IPR050708">
    <property type="entry name" value="T6SS_VgrG/RHS"/>
</dbReference>
<feature type="domain" description="DUF6531" evidence="3">
    <location>
        <begin position="60"/>
        <end position="132"/>
    </location>
</feature>
<dbReference type="RefSeq" id="WP_018573775.1">
    <property type="nucleotide sequence ID" value="NZ_CP065725.1"/>
</dbReference>
<evidence type="ECO:0000259" key="3">
    <source>
        <dbReference type="Pfam" id="PF20148"/>
    </source>
</evidence>
<dbReference type="EMBL" id="CP065725">
    <property type="protein sequence ID" value="QPT39066.1"/>
    <property type="molecule type" value="Genomic_DNA"/>
</dbReference>
<dbReference type="OrthoDB" id="5445630at2"/>
<dbReference type="Proteomes" id="UP000594903">
    <property type="component" value="Chromosome"/>
</dbReference>
<dbReference type="PANTHER" id="PTHR32305:SF15">
    <property type="entry name" value="PROTEIN RHSA-RELATED"/>
    <property type="match status" value="1"/>
</dbReference>
<dbReference type="Proteomes" id="UP000254603">
    <property type="component" value="Unassembled WGS sequence"/>
</dbReference>
<dbReference type="PANTHER" id="PTHR32305">
    <property type="match status" value="1"/>
</dbReference>
<keyword evidence="1" id="KW-0732">Signal</keyword>
<proteinExistence type="predicted"/>
<protein>
    <submittedName>
        <fullName evidence="5">Cell wall-associated polypeptide CWBP200</fullName>
    </submittedName>
    <submittedName>
        <fullName evidence="4">DUF2235 domain-containing protein</fullName>
    </submittedName>
</protein>
<evidence type="ECO:0000313" key="7">
    <source>
        <dbReference type="Proteomes" id="UP000594903"/>
    </source>
</evidence>
<sequence>MNLGISSAFIVLTLFSALLVPTPASAQTASTAGAECSTPSTGNPCFGTANNPGQDRSAANPINLTNGNKYQEELDYWGGDDYSGLEFLRYYNSTQLTPSLIGQGWRHSYSRKLYWRGHRAQILLDDSTRIMFDPLQGDVAQSRFNEYGSLKRVKLYGAMERLDWSKAATARKSVNDFFSKNYLHTLQGDLWLWQYPSGAIDVFNRYGHLVISQMPFSEAIFIEREIKPGPTYEAILKVQNQNQQSIDFHYAILGNRARLSQIDTPEGSVEFRHDIPRDFEETRLLSAHHIDGAKITYGAVDTSTDEELSPYLLARAKHYTSDSKQAFRDIEWRYDTWGRATETILHRHEQLNQPLSMQFNYVKTPQFNGDKGITELTQRIGTEKSLSRFHTTMLGSQYLLTKAEGAPCFACPATGTEISYNEKGQITAINGLNIRRSTSDNSIESIGINHRGWPGLRIYYDKDGTPHGWSSLHTGKTLYELDTDTLFPKYKSFANKTRMYSRDYDSGSRLVRYSYENGSHDASAPSGLLTKTKPLVFNLSGEDNRKRLSIKLHSQSVNLRTTRWWANHKESRLNEYFTPNYANKLVEHQLPEWGSLYYQYDDNQRLKSIFWQVANTTEEHQWQLVYERLNNHERQYGNHILARARKNTGFIKHSTRLELLKDKTDTPYWQEIRYYHADGHLAAEHQLSSNLDINKFRQYQFNLHGQLIRVDTDLHNKKSTTTDLYAWQLGGASFARQHTSKTDKEDHTETQTDLIIKNIERDKAGFIHKMDNLELVYDERNLLTEIKKGNDTIASYLYDALNQRIRKVTAKGETQYYYLNQQLVAEAFIPTNEINPNYGDYSLERSFISKRYIYDGVLPVALIDYSKDIDGQLYYIHSDGSGQPFLITDDAQQTVWLADNDAFGQSRPIIEKIEFNLRLPGQYYDEESGLHQNLYRNYDPEVGHYLEPDPLGPISGNDVFGYAKQNPRQYIDPLGLLMFVFDGTTNTPSSQSNAYKLGQLYDEGPLNYLEGIGTKEAQNKVINFFDSYRKELTETQTVPDDIRAQRIYASSLLEWKVPEFIPHVTQDKISAGMAPYMLNMQWMQLIDEMIRLTSAGPLIDNTINIDLSGFSRGAALASIFANKIDQYTKHGYFQYTAKWLPPGQQHIRACVNLRFVGLFDTVHQLGTLGADNDDYNYTVSPAWSTVAHAVALNEHRYWMMPLTSFASDDLSNVYEQGFLGNHSDIGGTIFSKDLNAQTNPYPGTYGDLGNIPLAWIHYMALDADVKLKPLESLTQWQLDTVKNPLLHLNSLFDQDLASRRWSLADRRVYSSSGKLLGLQSFSKRLGGAIRKEHAEHVYFPLSLATESLYDTNGAGYPYGIVDASKYINFLKGSIEWESSLKTISQQQQ</sequence>
<reference evidence="4 7" key="2">
    <citation type="submission" date="2020-12" db="EMBL/GenBank/DDBJ databases">
        <title>FDA dAtabase for Regulatory Grade micrObial Sequences (FDA-ARGOS): Supporting development and validation of Infectious Disease Dx tests.</title>
        <authorList>
            <person name="Sproer C."/>
            <person name="Gronow S."/>
            <person name="Severitt S."/>
            <person name="Schroder I."/>
            <person name="Tallon L."/>
            <person name="Sadzewicz L."/>
            <person name="Zhao X."/>
            <person name="Boylan J."/>
            <person name="Ott S."/>
            <person name="Bowen H."/>
            <person name="Vavikolanu K."/>
            <person name="Mehta A."/>
            <person name="Aluvathingal J."/>
            <person name="Nadendla S."/>
            <person name="Lowell S."/>
            <person name="Myers T."/>
            <person name="Yan Y."/>
            <person name="Sichtig H."/>
        </authorList>
    </citation>
    <scope>NUCLEOTIDE SEQUENCE [LARGE SCALE GENOMIC DNA]</scope>
    <source>
        <strain evidence="4 7">FDAARGOS_872</strain>
    </source>
</reference>
<evidence type="ECO:0000256" key="1">
    <source>
        <dbReference type="SAM" id="SignalP"/>
    </source>
</evidence>
<evidence type="ECO:0000313" key="4">
    <source>
        <dbReference type="EMBL" id="QPT39066.1"/>
    </source>
</evidence>
<dbReference type="STRING" id="1122619.GCA_000373745_00601"/>
<dbReference type="Pfam" id="PF09994">
    <property type="entry name" value="T6SS_Tle1-like_cat"/>
    <property type="match status" value="1"/>
</dbReference>
<feature type="signal peptide" evidence="1">
    <location>
        <begin position="1"/>
        <end position="26"/>
    </location>
</feature>
<feature type="domain" description="T6SS Phospholipase effector Tle1-like catalytic" evidence="2">
    <location>
        <begin position="1144"/>
        <end position="1256"/>
    </location>
</feature>
<organism evidence="5 6">
    <name type="scientific">Oligella ureolytica</name>
    <dbReference type="NCBI Taxonomy" id="90244"/>
    <lineage>
        <taxon>Bacteria</taxon>
        <taxon>Pseudomonadati</taxon>
        <taxon>Pseudomonadota</taxon>
        <taxon>Betaproteobacteria</taxon>
        <taxon>Burkholderiales</taxon>
        <taxon>Alcaligenaceae</taxon>
        <taxon>Oligella</taxon>
    </lineage>
</organism>
<name>A0A378XES6_9BURK</name>
<dbReference type="InterPro" id="IPR018712">
    <property type="entry name" value="Tle1-like_cat"/>
</dbReference>
<gene>
    <name evidence="5" type="primary">wapA</name>
    <name evidence="4" type="ORF">I6G29_07600</name>
    <name evidence="5" type="ORF">NCTC11997_01581</name>
</gene>
<dbReference type="Gene3D" id="2.180.10.10">
    <property type="entry name" value="RHS repeat-associated core"/>
    <property type="match status" value="1"/>
</dbReference>
<accession>A0A378XES6</accession>
<evidence type="ECO:0000259" key="2">
    <source>
        <dbReference type="Pfam" id="PF09994"/>
    </source>
</evidence>
<reference evidence="5 6" key="1">
    <citation type="submission" date="2018-06" db="EMBL/GenBank/DDBJ databases">
        <authorList>
            <consortium name="Pathogen Informatics"/>
            <person name="Doyle S."/>
        </authorList>
    </citation>
    <scope>NUCLEOTIDE SEQUENCE [LARGE SCALE GENOMIC DNA]</scope>
    <source>
        <strain evidence="5 6">NCTC11997</strain>
    </source>
</reference>
<evidence type="ECO:0000313" key="6">
    <source>
        <dbReference type="Proteomes" id="UP000254603"/>
    </source>
</evidence>
<dbReference type="PRINTS" id="PR00394">
    <property type="entry name" value="RHSPROTEIN"/>
</dbReference>